<dbReference type="EMBL" id="BA000026">
    <property type="protein sequence ID" value="BAC44430.1"/>
    <property type="molecule type" value="Genomic_DNA"/>
</dbReference>
<proteinExistence type="predicted"/>
<dbReference type="InParanoid" id="Q8EVC6"/>
<accession>Q8EVC6</accession>
<dbReference type="NCBIfam" id="TIGR00199">
    <property type="entry name" value="PncC_domain"/>
    <property type="match status" value="1"/>
</dbReference>
<dbReference type="eggNOG" id="COG1546">
    <property type="taxonomic scope" value="Bacteria"/>
</dbReference>
<dbReference type="InterPro" id="IPR036653">
    <property type="entry name" value="CinA-like_C"/>
</dbReference>
<organism evidence="2 3">
    <name type="scientific">Malacoplasma penetrans (strain HF-2)</name>
    <name type="common">Mycoplasma penetrans</name>
    <dbReference type="NCBI Taxonomy" id="272633"/>
    <lineage>
        <taxon>Bacteria</taxon>
        <taxon>Bacillati</taxon>
        <taxon>Mycoplasmatota</taxon>
        <taxon>Mycoplasmoidales</taxon>
        <taxon>Mycoplasmoidaceae</taxon>
        <taxon>Malacoplasma</taxon>
    </lineage>
</organism>
<dbReference type="Proteomes" id="UP000002522">
    <property type="component" value="Chromosome"/>
</dbReference>
<protein>
    <submittedName>
        <fullName evidence="2">Competence-damage inducible protein CinA</fullName>
    </submittedName>
</protein>
<keyword evidence="3" id="KW-1185">Reference proteome</keyword>
<evidence type="ECO:0000313" key="3">
    <source>
        <dbReference type="Proteomes" id="UP000002522"/>
    </source>
</evidence>
<dbReference type="SUPFAM" id="SSF142433">
    <property type="entry name" value="CinA-like"/>
    <property type="match status" value="1"/>
</dbReference>
<feature type="domain" description="CinA C-terminal" evidence="1">
    <location>
        <begin position="4"/>
        <end position="105"/>
    </location>
</feature>
<dbReference type="AlphaFoldDB" id="Q8EVC6"/>
<reference evidence="2 3" key="1">
    <citation type="journal article" date="2002" name="Nucleic Acids Res.">
        <title>The complete genomic sequence of Mycoplasma penetrans, an intracellular bacterial pathogen in humans.</title>
        <authorList>
            <person name="Sasaki Y."/>
            <person name="Ishikawa J."/>
            <person name="Yamashita A."/>
            <person name="Oshima K."/>
            <person name="Kenri T."/>
            <person name="Furuya K."/>
            <person name="Yoshino C."/>
            <person name="Horino A."/>
            <person name="Shiba T."/>
            <person name="Sasaki T."/>
            <person name="Hattori M."/>
        </authorList>
    </citation>
    <scope>NUCLEOTIDE SEQUENCE [LARGE SCALE GENOMIC DNA]</scope>
    <source>
        <strain evidence="2 3">HF-2</strain>
    </source>
</reference>
<dbReference type="Gene3D" id="3.90.950.20">
    <property type="entry name" value="CinA-like"/>
    <property type="match status" value="1"/>
</dbReference>
<dbReference type="KEGG" id="mpe:MYPE6400"/>
<dbReference type="InterPro" id="IPR008136">
    <property type="entry name" value="CinA_C"/>
</dbReference>
<evidence type="ECO:0000313" key="2">
    <source>
        <dbReference type="EMBL" id="BAC44430.1"/>
    </source>
</evidence>
<name>Q8EVC6_MALP2</name>
<dbReference type="HOGENOM" id="CLU_030805_1_2_14"/>
<gene>
    <name evidence="2" type="ordered locus">MYPE6400</name>
</gene>
<evidence type="ECO:0000259" key="1">
    <source>
        <dbReference type="Pfam" id="PF02464"/>
    </source>
</evidence>
<dbReference type="RefSeq" id="WP_011077460.1">
    <property type="nucleotide sequence ID" value="NC_004432.1"/>
</dbReference>
<dbReference type="STRING" id="272633.gene:10731759"/>
<dbReference type="Pfam" id="PF02464">
    <property type="entry name" value="CinA"/>
    <property type="match status" value="1"/>
</dbReference>
<sequence>MNYKEIIINELLKSKLTLGIAESVTGGMIASTFVDVPNASKVFKGGIVAYTDFAKKELLRVNGDTLDKYTAYSANVAREMAKGIRDKLKTDISISVTGHAGPFNNVDINEYRECKAYFCIIIVDKAYDFEITLKDEGKTNNRITIVSKIIEELFKLVYRPDKFNE</sequence>